<dbReference type="GO" id="GO:0003924">
    <property type="term" value="F:GTPase activity"/>
    <property type="evidence" value="ECO:0007669"/>
    <property type="project" value="InterPro"/>
</dbReference>
<sequence>MTDTIAAVATPPGRGGVGIIRISGPAAAAIGRAVCGWPADRELAPRTAVFTPFFGATTTTSRRSDEQTAASLSVTVRQDALRIDEGLLIFFPGPNSFTGEDVVELQGHGGPVVLDMLLQRVLALGARLARPGEFSERAFLNDKLDLAQAEAIADLIEAGSEQAARSAMQSLQGAFSARVHDLLETLITLRLHVEAAIDFPEEEIDFLADGQILAHCDGVLARLDQVMAEARQGVLLKEGMRVVIAGRPNAGKSSLLNALAGNDVAIVTDVAGTTRDVLREHIQIDGMPLHVIDTAGLRDSPDVVEREGIRRAYAEIDQADAVLFVWDSSDPASDPALSLPQFFPELPARLTLVANKSDRS</sequence>
<dbReference type="InterPro" id="IPR031168">
    <property type="entry name" value="G_TrmE"/>
</dbReference>
<dbReference type="NCBIfam" id="TIGR00231">
    <property type="entry name" value="small_GTP"/>
    <property type="match status" value="1"/>
</dbReference>
<evidence type="ECO:0000313" key="6">
    <source>
        <dbReference type="Proteomes" id="UP000243900"/>
    </source>
</evidence>
<dbReference type="GO" id="GO:0005525">
    <property type="term" value="F:GTP binding"/>
    <property type="evidence" value="ECO:0007669"/>
    <property type="project" value="UniProtKB-KW"/>
</dbReference>
<dbReference type="NCBIfam" id="TIGR00450">
    <property type="entry name" value="mnmE_trmE_thdF"/>
    <property type="match status" value="1"/>
</dbReference>
<dbReference type="InterPro" id="IPR004520">
    <property type="entry name" value="GTPase_MnmE"/>
</dbReference>
<feature type="non-terminal residue" evidence="5">
    <location>
        <position position="360"/>
    </location>
</feature>
<dbReference type="HAMAP" id="MF_00379">
    <property type="entry name" value="GTPase_MnmE"/>
    <property type="match status" value="1"/>
</dbReference>
<dbReference type="PROSITE" id="PS51709">
    <property type="entry name" value="G_TRME"/>
    <property type="match status" value="1"/>
</dbReference>
<dbReference type="Pfam" id="PF10396">
    <property type="entry name" value="TrmE_N"/>
    <property type="match status" value="1"/>
</dbReference>
<dbReference type="GO" id="GO:0002098">
    <property type="term" value="P:tRNA wobble uridine modification"/>
    <property type="evidence" value="ECO:0007669"/>
    <property type="project" value="TreeGrafter"/>
</dbReference>
<dbReference type="InterPro" id="IPR025867">
    <property type="entry name" value="MnmE_helical"/>
</dbReference>
<evidence type="ECO:0000256" key="3">
    <source>
        <dbReference type="ARBA" id="ARBA00023134"/>
    </source>
</evidence>
<reference evidence="6" key="1">
    <citation type="submission" date="2018-02" db="EMBL/GenBank/DDBJ databases">
        <title>Genome sequencing of Solimonas sp. HR-BB.</title>
        <authorList>
            <person name="Lee Y."/>
            <person name="Jeon C.O."/>
        </authorList>
    </citation>
    <scope>NUCLEOTIDE SEQUENCE [LARGE SCALE GENOMIC DNA]</scope>
    <source>
        <strain evidence="6">HR-E</strain>
    </source>
</reference>
<evidence type="ECO:0000313" key="5">
    <source>
        <dbReference type="EMBL" id="PQA32897.1"/>
    </source>
</evidence>
<keyword evidence="1" id="KW-0547">Nucleotide-binding</keyword>
<dbReference type="InterPro" id="IPR027368">
    <property type="entry name" value="MnmE_dom2"/>
</dbReference>
<dbReference type="RefSeq" id="WP_105193192.1">
    <property type="nucleotide sequence ID" value="NZ_PTQZ01000256.1"/>
</dbReference>
<comment type="caution">
    <text evidence="5">The sequence shown here is derived from an EMBL/GenBank/DDBJ whole genome shotgun (WGS) entry which is preliminary data.</text>
</comment>
<feature type="domain" description="TrmE-type G" evidence="4">
    <location>
        <begin position="239"/>
        <end position="360"/>
    </location>
</feature>
<protein>
    <submittedName>
        <fullName evidence="5">tRNA uridine-5-carboxymethylaminomethyl(34) synthesis GTPase MnmE</fullName>
    </submittedName>
</protein>
<evidence type="ECO:0000256" key="1">
    <source>
        <dbReference type="ARBA" id="ARBA00022741"/>
    </source>
</evidence>
<dbReference type="Gene3D" id="3.30.1360.120">
    <property type="entry name" value="Probable tRNA modification gtpase trme, domain 1"/>
    <property type="match status" value="1"/>
</dbReference>
<dbReference type="Gene3D" id="3.40.50.300">
    <property type="entry name" value="P-loop containing nucleotide triphosphate hydrolases"/>
    <property type="match status" value="1"/>
</dbReference>
<evidence type="ECO:0000256" key="2">
    <source>
        <dbReference type="ARBA" id="ARBA00022958"/>
    </source>
</evidence>
<dbReference type="InterPro" id="IPR005225">
    <property type="entry name" value="Small_GTP-bd"/>
</dbReference>
<dbReference type="CDD" id="cd04164">
    <property type="entry name" value="trmE"/>
    <property type="match status" value="1"/>
</dbReference>
<accession>A0A2P6AQV8</accession>
<keyword evidence="6" id="KW-1185">Reference proteome</keyword>
<dbReference type="GO" id="GO:0005829">
    <property type="term" value="C:cytosol"/>
    <property type="evidence" value="ECO:0007669"/>
    <property type="project" value="TreeGrafter"/>
</dbReference>
<keyword evidence="3" id="KW-0342">GTP-binding</keyword>
<dbReference type="InterPro" id="IPR027266">
    <property type="entry name" value="TrmE/GcvT-like"/>
</dbReference>
<dbReference type="Proteomes" id="UP000243900">
    <property type="component" value="Unassembled WGS sequence"/>
</dbReference>
<dbReference type="PANTHER" id="PTHR42714">
    <property type="entry name" value="TRNA MODIFICATION GTPASE GTPBP3"/>
    <property type="match status" value="1"/>
</dbReference>
<dbReference type="OrthoDB" id="9805918at2"/>
<dbReference type="PANTHER" id="PTHR42714:SF2">
    <property type="entry name" value="TRNA MODIFICATION GTPASE GTPBP3, MITOCHONDRIAL"/>
    <property type="match status" value="1"/>
</dbReference>
<proteinExistence type="inferred from homology"/>
<dbReference type="Pfam" id="PF12631">
    <property type="entry name" value="MnmE_helical"/>
    <property type="match status" value="1"/>
</dbReference>
<dbReference type="InterPro" id="IPR027417">
    <property type="entry name" value="P-loop_NTPase"/>
</dbReference>
<dbReference type="InterPro" id="IPR018948">
    <property type="entry name" value="GTP-bd_TrmE_N"/>
</dbReference>
<dbReference type="GO" id="GO:0030488">
    <property type="term" value="P:tRNA methylation"/>
    <property type="evidence" value="ECO:0007669"/>
    <property type="project" value="TreeGrafter"/>
</dbReference>
<organism evidence="5 6">
    <name type="scientific">Amnimonas aquatica</name>
    <dbReference type="NCBI Taxonomy" id="2094561"/>
    <lineage>
        <taxon>Bacteria</taxon>
        <taxon>Pseudomonadati</taxon>
        <taxon>Pseudomonadota</taxon>
        <taxon>Gammaproteobacteria</taxon>
        <taxon>Moraxellales</taxon>
        <taxon>Moraxellaceae</taxon>
        <taxon>Amnimonas</taxon>
    </lineage>
</organism>
<dbReference type="CDD" id="cd14858">
    <property type="entry name" value="TrmE_N"/>
    <property type="match status" value="1"/>
</dbReference>
<dbReference type="SUPFAM" id="SSF52540">
    <property type="entry name" value="P-loop containing nucleoside triphosphate hydrolases"/>
    <property type="match status" value="1"/>
</dbReference>
<name>A0A2P6AQV8_9GAMM</name>
<keyword evidence="2" id="KW-0630">Potassium</keyword>
<dbReference type="EMBL" id="PTQZ01000256">
    <property type="protein sequence ID" value="PQA32897.1"/>
    <property type="molecule type" value="Genomic_DNA"/>
</dbReference>
<gene>
    <name evidence="5" type="primary">trmE</name>
    <name evidence="5" type="ORF">C5O18_08735</name>
</gene>
<dbReference type="Gene3D" id="1.20.120.430">
    <property type="entry name" value="tRNA modification GTPase MnmE domain 2"/>
    <property type="match status" value="1"/>
</dbReference>
<evidence type="ECO:0000259" key="4">
    <source>
        <dbReference type="PROSITE" id="PS51709"/>
    </source>
</evidence>
<dbReference type="AlphaFoldDB" id="A0A2P6AQV8"/>